<dbReference type="InterPro" id="IPR036436">
    <property type="entry name" value="Disintegrin_dom_sf"/>
</dbReference>
<comment type="caution">
    <text evidence="4">Lacks conserved residue(s) required for the propagation of feature annotation.</text>
</comment>
<evidence type="ECO:0000256" key="7">
    <source>
        <dbReference type="SAM" id="SignalP"/>
    </source>
</evidence>
<sequence length="797" mass="83656">MQIPFPSLAFVGLVSFLIQNTYGESLRNDDHREVFRLHGVEYSDFIPRTASQNVTMSFFIGNAQPNKVILDLQRNDDLFLHPVIVRHLDSDGTVQSVDTVPAGSHLAFRGTTLLQQEGGRQSETLSPSGWARMSFIVRDGEQLGEGAFSIDGVEYHVVTDSTYRRTRSDGEPDMSMEDGGPYLVAWRESAQSPHDGHELRKRQQGNSTCSVSELDFNQIHLDLATGDKDLVGRQSGGLNGLDLGGLLRSPPNCPTSRQIALLGIATDCSYTGQFNSSDELREHVLSIVNTASGVYERSFNISLRVQNLTISDRNCPSSSGSSSTPWNLGCSSQVDISGRLQRLTDWRRGVGVDGNAVWSLFSACQSGQTVGIAWIGTVCNGASGRSGGTPGANVVIRTRSEWQVLAHELGHNFGAVHDCTADCNSGSSERCCPLSESSCNANGRFIMNPAATTSMTDFSPCTIAAICTAMERNLVRTSCLSGNENVTTISSGVCGNGIVEPGEECDCGGEEGCGANSQCCNPTTCRLVDGAVCDPSNDGCCTSQCQVSSSGNVCRASIGPCDPEEVCNGSSASCPTDTRLPDGQSCGDGNNGTTCASGQCTSRGMQCSLVLFNSTSRWGSVSACDGNGCQMNCALADSNSCQVTGADFLDGTPCSGSGGGSLCYSGECRSARGRGGGSGGGGRSVSSWIAGNRALFIVIVVIGSLLVVLAAWCCFACVRRRVARSRKAETSQARMAALRQAPGAAPGAAAGSVLAPGPGPLSGAPQMQSAHAVPPGTVYPTPPSRLSRTRTLTHRYA</sequence>
<keyword evidence="6" id="KW-0812">Transmembrane</keyword>
<dbReference type="PROSITE" id="PS50215">
    <property type="entry name" value="ADAM_MEPRO"/>
    <property type="match status" value="1"/>
</dbReference>
<feature type="chain" id="PRO_5001991785" description="Disintegrin and metalloproteinase domain-containing protein B" evidence="7">
    <location>
        <begin position="24"/>
        <end position="797"/>
    </location>
</feature>
<keyword evidence="4" id="KW-0862">Zinc</keyword>
<comment type="function">
    <text evidence="2">Probable zinc protease.</text>
</comment>
<feature type="compositionally biased region" description="Low complexity" evidence="5">
    <location>
        <begin position="755"/>
        <end position="765"/>
    </location>
</feature>
<keyword evidence="10" id="KW-0401">Integrin</keyword>
<reference evidence="10 11" key="1">
    <citation type="submission" date="2014-02" db="EMBL/GenBank/DDBJ databases">
        <title>The genome sequence of the entomopathogenic fungus Metarhizium robertsii ARSEF 2575.</title>
        <authorList>
            <person name="Giuliano Garisto Donzelli B."/>
            <person name="Roe B.A."/>
            <person name="Macmil S.L."/>
            <person name="Krasnoff S.B."/>
            <person name="Gibson D.M."/>
        </authorList>
    </citation>
    <scope>NUCLEOTIDE SEQUENCE [LARGE SCALE GENOMIC DNA]</scope>
    <source>
        <strain evidence="10 11">ARSEF 2575</strain>
    </source>
</reference>
<feature type="binding site" evidence="4">
    <location>
        <position position="407"/>
    </location>
    <ligand>
        <name>Zn(2+)</name>
        <dbReference type="ChEBI" id="CHEBI:29105"/>
        <note>catalytic</note>
    </ligand>
</feature>
<dbReference type="Proteomes" id="UP000030151">
    <property type="component" value="Unassembled WGS sequence"/>
</dbReference>
<keyword evidence="6" id="KW-0472">Membrane</keyword>
<evidence type="ECO:0000259" key="8">
    <source>
        <dbReference type="PROSITE" id="PS50214"/>
    </source>
</evidence>
<feature type="domain" description="Peptidase M12B" evidence="9">
    <location>
        <begin position="257"/>
        <end position="463"/>
    </location>
</feature>
<dbReference type="GO" id="GO:0046872">
    <property type="term" value="F:metal ion binding"/>
    <property type="evidence" value="ECO:0007669"/>
    <property type="project" value="UniProtKB-KW"/>
</dbReference>
<dbReference type="Gene3D" id="4.10.70.10">
    <property type="entry name" value="Disintegrin domain"/>
    <property type="match status" value="1"/>
</dbReference>
<dbReference type="SUPFAM" id="SSF55486">
    <property type="entry name" value="Metalloproteases ('zincins'), catalytic domain"/>
    <property type="match status" value="1"/>
</dbReference>
<keyword evidence="1" id="KW-1015">Disulfide bond</keyword>
<dbReference type="InterPro" id="IPR001762">
    <property type="entry name" value="Disintegrin_dom"/>
</dbReference>
<dbReference type="AlphaFoldDB" id="A0A0A1UP58"/>
<dbReference type="SMART" id="SM00050">
    <property type="entry name" value="DISIN"/>
    <property type="match status" value="1"/>
</dbReference>
<evidence type="ECO:0000313" key="11">
    <source>
        <dbReference type="Proteomes" id="UP000030151"/>
    </source>
</evidence>
<dbReference type="PANTHER" id="PTHR11905:SF159">
    <property type="entry name" value="ADAM METALLOPROTEASE"/>
    <property type="match status" value="1"/>
</dbReference>
<organism evidence="10 11">
    <name type="scientific">Metarhizium robertsii</name>
    <dbReference type="NCBI Taxonomy" id="568076"/>
    <lineage>
        <taxon>Eukaryota</taxon>
        <taxon>Fungi</taxon>
        <taxon>Dikarya</taxon>
        <taxon>Ascomycota</taxon>
        <taxon>Pezizomycotina</taxon>
        <taxon>Sordariomycetes</taxon>
        <taxon>Hypocreomycetidae</taxon>
        <taxon>Hypocreales</taxon>
        <taxon>Clavicipitaceae</taxon>
        <taxon>Metarhizium</taxon>
    </lineage>
</organism>
<feature type="transmembrane region" description="Helical" evidence="6">
    <location>
        <begin position="694"/>
        <end position="718"/>
    </location>
</feature>
<dbReference type="EMBL" id="JELW01000039">
    <property type="protein sequence ID" value="EXU97228.1"/>
    <property type="molecule type" value="Genomic_DNA"/>
</dbReference>
<dbReference type="HOGENOM" id="CLU_012383_1_0_1"/>
<gene>
    <name evidence="10" type="ORF">X797_009680</name>
</gene>
<evidence type="ECO:0000256" key="3">
    <source>
        <dbReference type="ARBA" id="ARBA00074021"/>
    </source>
</evidence>
<dbReference type="PANTHER" id="PTHR11905">
    <property type="entry name" value="ADAM A DISINTEGRIN AND METALLOPROTEASE DOMAIN"/>
    <property type="match status" value="1"/>
</dbReference>
<evidence type="ECO:0000313" key="10">
    <source>
        <dbReference type="EMBL" id="EXU97228.1"/>
    </source>
</evidence>
<dbReference type="eggNOG" id="KOG3607">
    <property type="taxonomic scope" value="Eukaryota"/>
</dbReference>
<feature type="binding site" evidence="4">
    <location>
        <position position="411"/>
    </location>
    <ligand>
        <name>Zn(2+)</name>
        <dbReference type="ChEBI" id="CHEBI:29105"/>
        <note>catalytic</note>
    </ligand>
</feature>
<evidence type="ECO:0000259" key="9">
    <source>
        <dbReference type="PROSITE" id="PS50215"/>
    </source>
</evidence>
<evidence type="ECO:0000256" key="4">
    <source>
        <dbReference type="PROSITE-ProRule" id="PRU00276"/>
    </source>
</evidence>
<dbReference type="SUPFAM" id="SSF57552">
    <property type="entry name" value="Blood coagulation inhibitor (disintegrin)"/>
    <property type="match status" value="1"/>
</dbReference>
<feature type="active site" evidence="4">
    <location>
        <position position="408"/>
    </location>
</feature>
<dbReference type="Gene3D" id="3.40.390.10">
    <property type="entry name" value="Collagenase (Catalytic Domain)"/>
    <property type="match status" value="1"/>
</dbReference>
<proteinExistence type="predicted"/>
<dbReference type="FunFam" id="4.10.70.10:FF:000003">
    <property type="entry name" value="Disintegrin and metalloproteinase domain-containing protein 17"/>
    <property type="match status" value="1"/>
</dbReference>
<accession>A0A0A1UP58</accession>
<dbReference type="Pfam" id="PF00200">
    <property type="entry name" value="Disintegrin"/>
    <property type="match status" value="1"/>
</dbReference>
<feature type="compositionally biased region" description="Basic residues" evidence="5">
    <location>
        <begin position="787"/>
        <end position="797"/>
    </location>
</feature>
<evidence type="ECO:0000256" key="2">
    <source>
        <dbReference type="ARBA" id="ARBA00056552"/>
    </source>
</evidence>
<keyword evidence="4" id="KW-0479">Metal-binding</keyword>
<feature type="domain" description="Disintegrin" evidence="8">
    <location>
        <begin position="491"/>
        <end position="582"/>
    </location>
</feature>
<keyword evidence="6" id="KW-1133">Transmembrane helix</keyword>
<dbReference type="PROSITE" id="PS50214">
    <property type="entry name" value="DISINTEGRIN_2"/>
    <property type="match status" value="1"/>
</dbReference>
<dbReference type="GO" id="GO:0004222">
    <property type="term" value="F:metalloendopeptidase activity"/>
    <property type="evidence" value="ECO:0007669"/>
    <property type="project" value="InterPro"/>
</dbReference>
<dbReference type="GO" id="GO:0006508">
    <property type="term" value="P:proteolysis"/>
    <property type="evidence" value="ECO:0007669"/>
    <property type="project" value="InterPro"/>
</dbReference>
<dbReference type="InterPro" id="IPR001590">
    <property type="entry name" value="Peptidase_M12B"/>
</dbReference>
<feature type="binding site" evidence="4">
    <location>
        <position position="417"/>
    </location>
    <ligand>
        <name>Zn(2+)</name>
        <dbReference type="ChEBI" id="CHEBI:29105"/>
        <note>catalytic</note>
    </ligand>
</feature>
<protein>
    <recommendedName>
        <fullName evidence="3">Disintegrin and metalloproteinase domain-containing protein B</fullName>
    </recommendedName>
</protein>
<dbReference type="InterPro" id="IPR024079">
    <property type="entry name" value="MetalloPept_cat_dom_sf"/>
</dbReference>
<evidence type="ECO:0000256" key="1">
    <source>
        <dbReference type="ARBA" id="ARBA00023157"/>
    </source>
</evidence>
<dbReference type="GO" id="GO:0007229">
    <property type="term" value="P:integrin-mediated signaling pathway"/>
    <property type="evidence" value="ECO:0007669"/>
    <property type="project" value="UniProtKB-KW"/>
</dbReference>
<comment type="caution">
    <text evidence="10">The sequence shown here is derived from an EMBL/GenBank/DDBJ whole genome shotgun (WGS) entry which is preliminary data.</text>
</comment>
<feature type="region of interest" description="Disordered" evidence="5">
    <location>
        <begin position="755"/>
        <end position="797"/>
    </location>
</feature>
<name>A0A0A1UP58_9HYPO</name>
<dbReference type="OrthoDB" id="5951731at2759"/>
<keyword evidence="7" id="KW-0732">Signal</keyword>
<evidence type="ECO:0000256" key="6">
    <source>
        <dbReference type="SAM" id="Phobius"/>
    </source>
</evidence>
<feature type="signal peptide" evidence="7">
    <location>
        <begin position="1"/>
        <end position="23"/>
    </location>
</feature>
<evidence type="ECO:0000256" key="5">
    <source>
        <dbReference type="SAM" id="MobiDB-lite"/>
    </source>
</evidence>
<dbReference type="Pfam" id="PF13688">
    <property type="entry name" value="Reprolysin_5"/>
    <property type="match status" value="1"/>
</dbReference>